<dbReference type="InterPro" id="IPR019910">
    <property type="entry name" value="Lucif-like_OxRdtase_MSMEG_4879"/>
</dbReference>
<dbReference type="CDD" id="cd01097">
    <property type="entry name" value="Tetrahydromethanopterin_reductase"/>
    <property type="match status" value="1"/>
</dbReference>
<dbReference type="SUPFAM" id="SSF51679">
    <property type="entry name" value="Bacterial luciferase-like"/>
    <property type="match status" value="1"/>
</dbReference>
<dbReference type="GO" id="GO:0016705">
    <property type="term" value="F:oxidoreductase activity, acting on paired donors, with incorporation or reduction of molecular oxygen"/>
    <property type="evidence" value="ECO:0007669"/>
    <property type="project" value="InterPro"/>
</dbReference>
<name>A0A1H2YZ55_9PSEU</name>
<keyword evidence="4" id="KW-1185">Reference proteome</keyword>
<organism evidence="3 4">
    <name type="scientific">Saccharopolyspora shandongensis</name>
    <dbReference type="NCBI Taxonomy" id="418495"/>
    <lineage>
        <taxon>Bacteria</taxon>
        <taxon>Bacillati</taxon>
        <taxon>Actinomycetota</taxon>
        <taxon>Actinomycetes</taxon>
        <taxon>Pseudonocardiales</taxon>
        <taxon>Pseudonocardiaceae</taxon>
        <taxon>Saccharopolyspora</taxon>
    </lineage>
</organism>
<dbReference type="RefSeq" id="WP_093264219.1">
    <property type="nucleotide sequence ID" value="NZ_FNOK01000007.1"/>
</dbReference>
<protein>
    <submittedName>
        <fullName evidence="3">F420-dependent oxidoreductase, MSMEG_4879 family</fullName>
    </submittedName>
</protein>
<dbReference type="InterPro" id="IPR050564">
    <property type="entry name" value="F420-G6PD/mer"/>
</dbReference>
<dbReference type="PANTHER" id="PTHR43244">
    <property type="match status" value="1"/>
</dbReference>
<dbReference type="Pfam" id="PF00296">
    <property type="entry name" value="Bac_luciferase"/>
    <property type="match status" value="1"/>
</dbReference>
<dbReference type="Gene3D" id="3.20.20.30">
    <property type="entry name" value="Luciferase-like domain"/>
    <property type="match status" value="1"/>
</dbReference>
<dbReference type="InterPro" id="IPR036661">
    <property type="entry name" value="Luciferase-like_sf"/>
</dbReference>
<accession>A0A1H2YZ55</accession>
<keyword evidence="1" id="KW-0560">Oxidoreductase</keyword>
<dbReference type="NCBIfam" id="TIGR03564">
    <property type="entry name" value="F420_MSMEG_4879"/>
    <property type="match status" value="1"/>
</dbReference>
<dbReference type="Proteomes" id="UP000199529">
    <property type="component" value="Unassembled WGS sequence"/>
</dbReference>
<dbReference type="PANTHER" id="PTHR43244:SF1">
    <property type="entry name" value="5,10-METHYLENETETRAHYDROMETHANOPTERIN REDUCTASE"/>
    <property type="match status" value="1"/>
</dbReference>
<gene>
    <name evidence="3" type="ORF">SAMN05216215_1007216</name>
</gene>
<dbReference type="InterPro" id="IPR011251">
    <property type="entry name" value="Luciferase-like_dom"/>
</dbReference>
<feature type="domain" description="Luciferase-like" evidence="2">
    <location>
        <begin position="15"/>
        <end position="254"/>
    </location>
</feature>
<proteinExistence type="predicted"/>
<evidence type="ECO:0000259" key="2">
    <source>
        <dbReference type="Pfam" id="PF00296"/>
    </source>
</evidence>
<dbReference type="OrthoDB" id="7054907at2"/>
<sequence>MRIGLCVDERELSHGDLLEAVRDAAADGFGSFWLGQHASWDVLTSLAAIGAAVPGIRLGTAIVPTYPRHPLMLAGQALTVQAITGGRLDLGIGPSHRMIVEDQFGYSYDKPARHVREYLTALRPLLRGEAVDFRGATLRAAGQVEVPGAEAPSLLVSALGPTMLRIAGELADGTITVWAGPRALDEHIVPTIRAVAAQPRVVAMVSVSVVSDVDDARERFAAQLAIAGELPAYRAVLDRQGLAGPEDVAVIGDEAAVERALRRYAAAGATELIAAPFGTDEEQRRTRRLMAALNGAA</sequence>
<dbReference type="EMBL" id="FNOK01000007">
    <property type="protein sequence ID" value="SDX10357.1"/>
    <property type="molecule type" value="Genomic_DNA"/>
</dbReference>
<evidence type="ECO:0000313" key="3">
    <source>
        <dbReference type="EMBL" id="SDX10357.1"/>
    </source>
</evidence>
<evidence type="ECO:0000256" key="1">
    <source>
        <dbReference type="ARBA" id="ARBA00023002"/>
    </source>
</evidence>
<dbReference type="STRING" id="418495.SAMN05216215_1007216"/>
<reference evidence="4" key="1">
    <citation type="submission" date="2016-10" db="EMBL/GenBank/DDBJ databases">
        <authorList>
            <person name="Varghese N."/>
            <person name="Submissions S."/>
        </authorList>
    </citation>
    <scope>NUCLEOTIDE SEQUENCE [LARGE SCALE GENOMIC DNA]</scope>
    <source>
        <strain evidence="4">CGMCC 4.3530</strain>
    </source>
</reference>
<evidence type="ECO:0000313" key="4">
    <source>
        <dbReference type="Proteomes" id="UP000199529"/>
    </source>
</evidence>
<dbReference type="AlphaFoldDB" id="A0A1H2YZ55"/>